<proteinExistence type="inferred from homology"/>
<dbReference type="EnsemblMetazoa" id="CLYHEMT023505.1">
    <property type="protein sequence ID" value="CLYHEMP023505.1"/>
    <property type="gene ID" value="CLYHEMG023505"/>
</dbReference>
<dbReference type="Proteomes" id="UP000594262">
    <property type="component" value="Unplaced"/>
</dbReference>
<dbReference type="InterPro" id="IPR007991">
    <property type="entry name" value="RNA_pol_I_trans_ini_fac_RRN3"/>
</dbReference>
<reference evidence="2" key="1">
    <citation type="submission" date="2021-01" db="UniProtKB">
        <authorList>
            <consortium name="EnsemblMetazoa"/>
        </authorList>
    </citation>
    <scope>IDENTIFICATION</scope>
</reference>
<dbReference type="Pfam" id="PF05327">
    <property type="entry name" value="RRN3"/>
    <property type="match status" value="1"/>
</dbReference>
<dbReference type="GO" id="GO:0001181">
    <property type="term" value="F:RNA polymerase I general transcription initiation factor activity"/>
    <property type="evidence" value="ECO:0007669"/>
    <property type="project" value="InterPro"/>
</dbReference>
<name>A0A7M5XHT4_9CNID</name>
<protein>
    <submittedName>
        <fullName evidence="2">Uncharacterized protein</fullName>
    </submittedName>
</protein>
<dbReference type="GO" id="GO:0001042">
    <property type="term" value="F:RNA polymerase I core binding"/>
    <property type="evidence" value="ECO:0007669"/>
    <property type="project" value="TreeGrafter"/>
</dbReference>
<organism evidence="2 3">
    <name type="scientific">Clytia hemisphaerica</name>
    <dbReference type="NCBI Taxonomy" id="252671"/>
    <lineage>
        <taxon>Eukaryota</taxon>
        <taxon>Metazoa</taxon>
        <taxon>Cnidaria</taxon>
        <taxon>Hydrozoa</taxon>
        <taxon>Hydroidolina</taxon>
        <taxon>Leptothecata</taxon>
        <taxon>Obeliida</taxon>
        <taxon>Clytiidae</taxon>
        <taxon>Clytia</taxon>
    </lineage>
</organism>
<dbReference type="OrthoDB" id="26970at2759"/>
<dbReference type="GeneID" id="136811339"/>
<dbReference type="GO" id="GO:0006361">
    <property type="term" value="P:transcription initiation at RNA polymerase I promoter"/>
    <property type="evidence" value="ECO:0007669"/>
    <property type="project" value="InterPro"/>
</dbReference>
<dbReference type="GO" id="GO:0005634">
    <property type="term" value="C:nucleus"/>
    <property type="evidence" value="ECO:0007669"/>
    <property type="project" value="TreeGrafter"/>
</dbReference>
<evidence type="ECO:0000256" key="1">
    <source>
        <dbReference type="ARBA" id="ARBA00010098"/>
    </source>
</evidence>
<comment type="similarity">
    <text evidence="1">Belongs to the RRN3 family.</text>
</comment>
<dbReference type="PANTHER" id="PTHR12790">
    <property type="entry name" value="TRANSCRIPTION INITIATION FACTOR IA RRN3"/>
    <property type="match status" value="1"/>
</dbReference>
<dbReference type="AlphaFoldDB" id="A0A7M5XHT4"/>
<keyword evidence="3" id="KW-1185">Reference proteome</keyword>
<evidence type="ECO:0000313" key="2">
    <source>
        <dbReference type="EnsemblMetazoa" id="CLYHEMP023505.1"/>
    </source>
</evidence>
<sequence>MQFQLDDSTIATNNESFLQIDKMDNLMALVMTFVRECCYSNDTMQWKKSKALFQELISIFEKVILKAQESSHVQFILFYISGLDKNLSNDFVGACWMMFENPSNSLVTRQGACSYLGSYLARARIVDKETISHQMKHMSEWLHRYLKLQDGSNIQADFHKHGAFYSLSQTFFYVFVYHHKAFVESEKGISYLKSLDLPRIVLSKLNPLRFCLKTIVDMFARITRMYELVFCYSTIEKNNRQKIFSQLEQNDRKAKFVEHFFPFDPYILPRSSVFIKPLYNEWNDLNEMTSEEEHEEEEVLRDDMEDIDHMFASINPHLTMGKLSTSRKSASHSFDMVCISPGFMNYN</sequence>
<accession>A0A7M5XHT4</accession>
<evidence type="ECO:0000313" key="3">
    <source>
        <dbReference type="Proteomes" id="UP000594262"/>
    </source>
</evidence>
<dbReference type="PANTHER" id="PTHR12790:SF0">
    <property type="entry name" value="RNA POLYMERASE I-SPECIFIC TRANSCRIPTION INITIATION FACTOR RRN3-RELATED"/>
    <property type="match status" value="1"/>
</dbReference>
<dbReference type="RefSeq" id="XP_066924055.1">
    <property type="nucleotide sequence ID" value="XM_067067954.1"/>
</dbReference>